<feature type="transmembrane region" description="Helical" evidence="2">
    <location>
        <begin position="121"/>
        <end position="140"/>
    </location>
</feature>
<dbReference type="PANTHER" id="PTHR30590">
    <property type="entry name" value="INNER MEMBRANE PROTEIN"/>
    <property type="match status" value="1"/>
</dbReference>
<accession>A0A346Y1S9</accession>
<feature type="transmembrane region" description="Helical" evidence="2">
    <location>
        <begin position="92"/>
        <end position="109"/>
    </location>
</feature>
<dbReference type="InterPro" id="IPR012429">
    <property type="entry name" value="HGSNAT_cat"/>
</dbReference>
<keyword evidence="2" id="KW-0472">Membrane</keyword>
<keyword evidence="6" id="KW-1185">Reference proteome</keyword>
<feature type="transmembrane region" description="Helical" evidence="2">
    <location>
        <begin position="258"/>
        <end position="279"/>
    </location>
</feature>
<feature type="transmembrane region" description="Helical" evidence="2">
    <location>
        <begin position="213"/>
        <end position="230"/>
    </location>
</feature>
<feature type="transmembrane region" description="Helical" evidence="2">
    <location>
        <begin position="173"/>
        <end position="201"/>
    </location>
</feature>
<name>A0A346Y1S9_9ACTN</name>
<protein>
    <submittedName>
        <fullName evidence="5">Membrane protein</fullName>
    </submittedName>
</protein>
<feature type="compositionally biased region" description="Low complexity" evidence="1">
    <location>
        <begin position="402"/>
        <end position="414"/>
    </location>
</feature>
<dbReference type="InterPro" id="IPR007349">
    <property type="entry name" value="DUF418"/>
</dbReference>
<evidence type="ECO:0000313" key="6">
    <source>
        <dbReference type="Proteomes" id="UP000264006"/>
    </source>
</evidence>
<feature type="transmembrane region" description="Helical" evidence="2">
    <location>
        <begin position="53"/>
        <end position="71"/>
    </location>
</feature>
<evidence type="ECO:0000259" key="3">
    <source>
        <dbReference type="Pfam" id="PF04235"/>
    </source>
</evidence>
<feature type="transmembrane region" description="Helical" evidence="2">
    <location>
        <begin position="320"/>
        <end position="340"/>
    </location>
</feature>
<evidence type="ECO:0000259" key="4">
    <source>
        <dbReference type="Pfam" id="PF07786"/>
    </source>
</evidence>
<evidence type="ECO:0000256" key="1">
    <source>
        <dbReference type="SAM" id="MobiDB-lite"/>
    </source>
</evidence>
<feature type="region of interest" description="Disordered" evidence="1">
    <location>
        <begin position="362"/>
        <end position="414"/>
    </location>
</feature>
<feature type="transmembrane region" description="Helical" evidence="2">
    <location>
        <begin position="147"/>
        <end position="167"/>
    </location>
</feature>
<feature type="transmembrane region" description="Helical" evidence="2">
    <location>
        <begin position="14"/>
        <end position="33"/>
    </location>
</feature>
<sequence length="414" mass="43995">MDDVTATIARRDRILGIDIARALAILGMVMVHFGPFDPDTTTTAGWIYRTSYGRASMLFVMLAGVGVSLLFRGTHRGMPDAARRRTVAWTKVAWRAVIFLPLGLALQMLPTPVAVILHYYAAYYVVGGLGAMLPTGWLVTLTAGWTVIGPTTYIALFGSALSVRGITDNPLDVVGVVGDILVTGFYPVMTWAPAVLVGVLVGRADLRDRATQWMLVTGGTVVAAAAYGASELARSSSAAAADSPYLLAEGHSGTPLNVVGAVAVAVAVLGASLVLGSLLPRLSFPLVAVGQMALTVYTGHLLVLAVAPEWLEGRSSVEDAVLQVARFFVVTTLLCTFWRWRVNRGPLEWLLALPFESRRGDRPLTPPARNDSWPYPTPPHNPPASTESSTSVPRPSAPPTPSSTSWSGTAPPSR</sequence>
<dbReference type="KEGG" id="euz:DVS28_a3754"/>
<gene>
    <name evidence="5" type="ORF">DVS28_a3754</name>
</gene>
<dbReference type="InterPro" id="IPR052529">
    <property type="entry name" value="Bact_Transport_Assoc"/>
</dbReference>
<evidence type="ECO:0000313" key="5">
    <source>
        <dbReference type="EMBL" id="AXV08426.1"/>
    </source>
</evidence>
<proteinExistence type="predicted"/>
<keyword evidence="2" id="KW-1133">Transmembrane helix</keyword>
<organism evidence="5 6">
    <name type="scientific">Euzebya pacifica</name>
    <dbReference type="NCBI Taxonomy" id="1608957"/>
    <lineage>
        <taxon>Bacteria</taxon>
        <taxon>Bacillati</taxon>
        <taxon>Actinomycetota</taxon>
        <taxon>Nitriliruptoria</taxon>
        <taxon>Euzebyales</taxon>
    </lineage>
</organism>
<evidence type="ECO:0000256" key="2">
    <source>
        <dbReference type="SAM" id="Phobius"/>
    </source>
</evidence>
<dbReference type="Pfam" id="PF04235">
    <property type="entry name" value="DUF418"/>
    <property type="match status" value="1"/>
</dbReference>
<keyword evidence="2" id="KW-0812">Transmembrane</keyword>
<reference evidence="5 6" key="1">
    <citation type="submission" date="2018-09" db="EMBL/GenBank/DDBJ databases">
        <title>Complete genome sequence of Euzebya sp. DY32-46 isolated from seawater of Pacific Ocean.</title>
        <authorList>
            <person name="Xu L."/>
            <person name="Wu Y.-H."/>
            <person name="Xu X.-W."/>
        </authorList>
    </citation>
    <scope>NUCLEOTIDE SEQUENCE [LARGE SCALE GENOMIC DNA]</scope>
    <source>
        <strain evidence="5 6">DY32-46</strain>
    </source>
</reference>
<dbReference type="PANTHER" id="PTHR30590:SF2">
    <property type="entry name" value="INNER MEMBRANE PROTEIN"/>
    <property type="match status" value="1"/>
</dbReference>
<dbReference type="Proteomes" id="UP000264006">
    <property type="component" value="Chromosome"/>
</dbReference>
<dbReference type="EMBL" id="CP031165">
    <property type="protein sequence ID" value="AXV08426.1"/>
    <property type="molecule type" value="Genomic_DNA"/>
</dbReference>
<dbReference type="Pfam" id="PF07786">
    <property type="entry name" value="HGSNAT_cat"/>
    <property type="match status" value="1"/>
</dbReference>
<feature type="domain" description="DUF418" evidence="3">
    <location>
        <begin position="247"/>
        <end position="351"/>
    </location>
</feature>
<feature type="domain" description="Heparan-alpha-glucosaminide N-acetyltransferase catalytic" evidence="4">
    <location>
        <begin position="13"/>
        <end position="212"/>
    </location>
</feature>
<dbReference type="AlphaFoldDB" id="A0A346Y1S9"/>
<feature type="transmembrane region" description="Helical" evidence="2">
    <location>
        <begin position="286"/>
        <end position="308"/>
    </location>
</feature>